<reference evidence="1 2" key="1">
    <citation type="submission" date="2020-09" db="EMBL/GenBank/DDBJ databases">
        <title>De no assembly of potato wild relative species, Solanum commersonii.</title>
        <authorList>
            <person name="Cho K."/>
        </authorList>
    </citation>
    <scope>NUCLEOTIDE SEQUENCE [LARGE SCALE GENOMIC DNA]</scope>
    <source>
        <strain evidence="1">LZ3.2</strain>
        <tissue evidence="1">Leaf</tissue>
    </source>
</reference>
<comment type="caution">
    <text evidence="1">The sequence shown here is derived from an EMBL/GenBank/DDBJ whole genome shotgun (WGS) entry which is preliminary data.</text>
</comment>
<dbReference type="Proteomes" id="UP000824120">
    <property type="component" value="Chromosome 7"/>
</dbReference>
<organism evidence="1 2">
    <name type="scientific">Solanum commersonii</name>
    <name type="common">Commerson's wild potato</name>
    <name type="synonym">Commerson's nightshade</name>
    <dbReference type="NCBI Taxonomy" id="4109"/>
    <lineage>
        <taxon>Eukaryota</taxon>
        <taxon>Viridiplantae</taxon>
        <taxon>Streptophyta</taxon>
        <taxon>Embryophyta</taxon>
        <taxon>Tracheophyta</taxon>
        <taxon>Spermatophyta</taxon>
        <taxon>Magnoliopsida</taxon>
        <taxon>eudicotyledons</taxon>
        <taxon>Gunneridae</taxon>
        <taxon>Pentapetalae</taxon>
        <taxon>asterids</taxon>
        <taxon>lamiids</taxon>
        <taxon>Solanales</taxon>
        <taxon>Solanaceae</taxon>
        <taxon>Solanoideae</taxon>
        <taxon>Solaneae</taxon>
        <taxon>Solanum</taxon>
    </lineage>
</organism>
<name>A0A9J5Y692_SOLCO</name>
<protein>
    <submittedName>
        <fullName evidence="1">Uncharacterized protein</fullName>
    </submittedName>
</protein>
<evidence type="ECO:0000313" key="1">
    <source>
        <dbReference type="EMBL" id="KAG5594756.1"/>
    </source>
</evidence>
<accession>A0A9J5Y692</accession>
<proteinExistence type="predicted"/>
<keyword evidence="2" id="KW-1185">Reference proteome</keyword>
<dbReference type="AlphaFoldDB" id="A0A9J5Y692"/>
<evidence type="ECO:0000313" key="2">
    <source>
        <dbReference type="Proteomes" id="UP000824120"/>
    </source>
</evidence>
<gene>
    <name evidence="1" type="ORF">H5410_035988</name>
</gene>
<dbReference type="EMBL" id="JACXVP010000007">
    <property type="protein sequence ID" value="KAG5594756.1"/>
    <property type="molecule type" value="Genomic_DNA"/>
</dbReference>
<sequence>MHSLPDGGVAGRVPLHVWASEGGTLTFCGQVLTVLAVRIRGVARLKRIIKSRVGRGGHGSGTVAEWRSTLPASLAAEITRGIEDLHYLPLSLPYFSITAQGLRSASAL</sequence>